<comment type="subunit">
    <text evidence="12">Heterodimer of ArnE and ArnF.</text>
</comment>
<evidence type="ECO:0000256" key="12">
    <source>
        <dbReference type="HAMAP-Rule" id="MF_00538"/>
    </source>
</evidence>
<comment type="pathway">
    <text evidence="12">Bacterial outer membrane biogenesis; lipopolysaccharide biosynthesis.</text>
</comment>
<keyword evidence="4 12" id="KW-0444">Lipid biosynthesis</keyword>
<evidence type="ECO:0000256" key="4">
    <source>
        <dbReference type="ARBA" id="ARBA00022516"/>
    </source>
</evidence>
<comment type="caution">
    <text evidence="13">The sequence shown here is derived from an EMBL/GenBank/DDBJ whole genome shotgun (WGS) entry which is preliminary data.</text>
</comment>
<keyword evidence="5 12" id="KW-0997">Cell inner membrane</keyword>
<keyword evidence="6 12" id="KW-0441">Lipid A biosynthesis</keyword>
<dbReference type="PANTHER" id="PTHR30561">
    <property type="entry name" value="SMR FAMILY PROTON-DEPENDENT DRUG EFFLUX TRANSPORTER SUGE"/>
    <property type="match status" value="1"/>
</dbReference>
<feature type="transmembrane region" description="Helical" evidence="12">
    <location>
        <begin position="106"/>
        <end position="125"/>
    </location>
</feature>
<protein>
    <recommendedName>
        <fullName evidence="12">Probable 4-amino-4-deoxy-L-arabinose-phosphoundecaprenol flippase subunit ArnF</fullName>
        <shortName evidence="12">L-Ara4N-phosphoundecaprenol flippase subunit ArnF</shortName>
    </recommendedName>
    <alternativeName>
        <fullName evidence="12">Undecaprenyl phosphate-aminoarabinose flippase subunit ArnF</fullName>
    </alternativeName>
</protein>
<evidence type="ECO:0000313" key="14">
    <source>
        <dbReference type="Proteomes" id="UP000686327"/>
    </source>
</evidence>
<comment type="similarity">
    <text evidence="12">Belongs to the ArnF family.</text>
</comment>
<comment type="subcellular location">
    <subcellularLocation>
        <location evidence="12">Cell inner membrane</location>
        <topology evidence="12">Multi-pass membrane protein</topology>
    </subcellularLocation>
    <subcellularLocation>
        <location evidence="1">Cell membrane</location>
        <topology evidence="1">Multi-pass membrane protein</topology>
    </subcellularLocation>
</comment>
<evidence type="ECO:0000313" key="13">
    <source>
        <dbReference type="EMBL" id="MBU4683534.1"/>
    </source>
</evidence>
<comment type="function">
    <text evidence="12">Translocates 4-amino-4-deoxy-L-arabinose-phosphoundecaprenol (alpha-L-Ara4N-phosphoundecaprenol) from the cytoplasmic to the periplasmic side of the inner membrane.</text>
</comment>
<dbReference type="RefSeq" id="WP_216376508.1">
    <property type="nucleotide sequence ID" value="NZ_JAGRYT010000003.1"/>
</dbReference>
<dbReference type="PANTHER" id="PTHR30561:SF9">
    <property type="entry name" value="4-AMINO-4-DEOXY-L-ARABINOSE-PHOSPHOUNDECAPRENOL FLIPPASE SUBUNIT ARNF-RELATED"/>
    <property type="match status" value="1"/>
</dbReference>
<feature type="transmembrane region" description="Helical" evidence="12">
    <location>
        <begin position="76"/>
        <end position="94"/>
    </location>
</feature>
<keyword evidence="9 12" id="KW-1133">Transmembrane helix</keyword>
<dbReference type="EMBL" id="JAGRYU010000030">
    <property type="protein sequence ID" value="MBU4683534.1"/>
    <property type="molecule type" value="Genomic_DNA"/>
</dbReference>
<evidence type="ECO:0000256" key="9">
    <source>
        <dbReference type="ARBA" id="ARBA00022989"/>
    </source>
</evidence>
<keyword evidence="2 12" id="KW-0813">Transport</keyword>
<comment type="caution">
    <text evidence="12">Lacks conserved residue(s) required for the propagation of feature annotation.</text>
</comment>
<feature type="transmembrane region" description="Helical" evidence="12">
    <location>
        <begin position="43"/>
        <end position="67"/>
    </location>
</feature>
<sequence>MGYIWALMSVLLVSGAQLAMKWAMIQFPAASLSLDFAWAVLSGGYALFALLCGLAAYAFSMGCWYLALRRIPLSKAYPLLSLSYVLVWVSAINLPWLNEAFSPEKLIGVAAIFFGLVLICLPHNVRHKKEK</sequence>
<evidence type="ECO:0000256" key="1">
    <source>
        <dbReference type="ARBA" id="ARBA00004651"/>
    </source>
</evidence>
<reference evidence="13 14" key="1">
    <citation type="submission" date="2021-04" db="EMBL/GenBank/DDBJ databases">
        <authorList>
            <person name="Seiffert S.N."/>
        </authorList>
    </citation>
    <scope>NUCLEOTIDE SEQUENCE [LARGE SCALE GENOMIC DNA]</scope>
    <source>
        <strain evidence="13 14">1</strain>
    </source>
</reference>
<keyword evidence="7 12" id="KW-0812">Transmembrane</keyword>
<reference evidence="14" key="2">
    <citation type="submission" date="2023-07" db="EMBL/GenBank/DDBJ databases">
        <title>Cedecea davisae an AmpC producer and its therapeutic implications.</title>
        <authorList>
            <person name="Notter J."/>
        </authorList>
    </citation>
    <scope>NUCLEOTIDE SEQUENCE [LARGE SCALE GENOMIC DNA]</scope>
    <source>
        <strain evidence="14">1</strain>
    </source>
</reference>
<evidence type="ECO:0000256" key="10">
    <source>
        <dbReference type="ARBA" id="ARBA00023098"/>
    </source>
</evidence>
<evidence type="ECO:0000256" key="6">
    <source>
        <dbReference type="ARBA" id="ARBA00022556"/>
    </source>
</evidence>
<accession>A0ABS6DL54</accession>
<keyword evidence="10 12" id="KW-0443">Lipid metabolism</keyword>
<organism evidence="13 14">
    <name type="scientific">Cedecea davisae</name>
    <dbReference type="NCBI Taxonomy" id="158484"/>
    <lineage>
        <taxon>Bacteria</taxon>
        <taxon>Pseudomonadati</taxon>
        <taxon>Pseudomonadota</taxon>
        <taxon>Gammaproteobacteria</taxon>
        <taxon>Enterobacterales</taxon>
        <taxon>Enterobacteriaceae</taxon>
        <taxon>Cedecea</taxon>
    </lineage>
</organism>
<gene>
    <name evidence="12" type="primary">arnF</name>
    <name evidence="13" type="ORF">KC222_16130</name>
</gene>
<keyword evidence="11 12" id="KW-0472">Membrane</keyword>
<dbReference type="NCBIfam" id="NF002816">
    <property type="entry name" value="PRK02971.1-2"/>
    <property type="match status" value="1"/>
</dbReference>
<evidence type="ECO:0000256" key="3">
    <source>
        <dbReference type="ARBA" id="ARBA00022475"/>
    </source>
</evidence>
<keyword evidence="14" id="KW-1185">Reference proteome</keyword>
<keyword evidence="3 12" id="KW-1003">Cell membrane</keyword>
<proteinExistence type="inferred from homology"/>
<evidence type="ECO:0000256" key="11">
    <source>
        <dbReference type="ARBA" id="ARBA00023136"/>
    </source>
</evidence>
<keyword evidence="8 12" id="KW-0448">Lipopolysaccharide biosynthesis</keyword>
<dbReference type="InterPro" id="IPR022832">
    <property type="entry name" value="Flippase_ArnF"/>
</dbReference>
<evidence type="ECO:0000256" key="8">
    <source>
        <dbReference type="ARBA" id="ARBA00022985"/>
    </source>
</evidence>
<dbReference type="Proteomes" id="UP000686327">
    <property type="component" value="Unassembled WGS sequence"/>
</dbReference>
<evidence type="ECO:0000256" key="2">
    <source>
        <dbReference type="ARBA" id="ARBA00022448"/>
    </source>
</evidence>
<evidence type="ECO:0000256" key="5">
    <source>
        <dbReference type="ARBA" id="ARBA00022519"/>
    </source>
</evidence>
<dbReference type="HAMAP" id="MF_00538">
    <property type="entry name" value="Flippase_ArnF"/>
    <property type="match status" value="1"/>
</dbReference>
<dbReference type="InterPro" id="IPR000390">
    <property type="entry name" value="Small_drug/metabolite_transptr"/>
</dbReference>
<name>A0ABS6DL54_9ENTR</name>
<evidence type="ECO:0000256" key="7">
    <source>
        <dbReference type="ARBA" id="ARBA00022692"/>
    </source>
</evidence>